<name>A0A521BCP0_9BACL</name>
<dbReference type="EMBL" id="FXTI01000002">
    <property type="protein sequence ID" value="SMO44848.1"/>
    <property type="molecule type" value="Genomic_DNA"/>
</dbReference>
<dbReference type="RefSeq" id="WP_142504327.1">
    <property type="nucleotide sequence ID" value="NZ_FXTI01000002.1"/>
</dbReference>
<organism evidence="2 3">
    <name type="scientific">Melghirimyces algeriensis</name>
    <dbReference type="NCBI Taxonomy" id="910412"/>
    <lineage>
        <taxon>Bacteria</taxon>
        <taxon>Bacillati</taxon>
        <taxon>Bacillota</taxon>
        <taxon>Bacilli</taxon>
        <taxon>Bacillales</taxon>
        <taxon>Thermoactinomycetaceae</taxon>
        <taxon>Melghirimyces</taxon>
    </lineage>
</organism>
<feature type="transmembrane region" description="Helical" evidence="1">
    <location>
        <begin position="31"/>
        <end position="48"/>
    </location>
</feature>
<gene>
    <name evidence="2" type="ORF">SAMN06264849_1023</name>
</gene>
<feature type="transmembrane region" description="Helical" evidence="1">
    <location>
        <begin position="54"/>
        <end position="72"/>
    </location>
</feature>
<keyword evidence="1" id="KW-0812">Transmembrane</keyword>
<evidence type="ECO:0000313" key="2">
    <source>
        <dbReference type="EMBL" id="SMO44848.1"/>
    </source>
</evidence>
<keyword evidence="1" id="KW-0472">Membrane</keyword>
<protein>
    <submittedName>
        <fullName evidence="2">Uncharacterized protein</fullName>
    </submittedName>
</protein>
<keyword evidence="1" id="KW-1133">Transmembrane helix</keyword>
<dbReference type="OrthoDB" id="9983355at2"/>
<proteinExistence type="predicted"/>
<keyword evidence="3" id="KW-1185">Reference proteome</keyword>
<evidence type="ECO:0000313" key="3">
    <source>
        <dbReference type="Proteomes" id="UP000315636"/>
    </source>
</evidence>
<sequence length="79" mass="8835">MDLFDIVTPLLWISLFISILGTVWGIRKKSVLILFICALLSGIVSLLSMFSIGMLLLIIPLIQVIIGAWLGVQKYRKSM</sequence>
<accession>A0A521BCP0</accession>
<dbReference type="AlphaFoldDB" id="A0A521BCP0"/>
<evidence type="ECO:0000256" key="1">
    <source>
        <dbReference type="SAM" id="Phobius"/>
    </source>
</evidence>
<reference evidence="2 3" key="1">
    <citation type="submission" date="2017-05" db="EMBL/GenBank/DDBJ databases">
        <authorList>
            <person name="Varghese N."/>
            <person name="Submissions S."/>
        </authorList>
    </citation>
    <scope>NUCLEOTIDE SEQUENCE [LARGE SCALE GENOMIC DNA]</scope>
    <source>
        <strain evidence="2 3">DSM 45474</strain>
    </source>
</reference>
<dbReference type="Proteomes" id="UP000315636">
    <property type="component" value="Unassembled WGS sequence"/>
</dbReference>
<feature type="transmembrane region" description="Helical" evidence="1">
    <location>
        <begin position="6"/>
        <end position="24"/>
    </location>
</feature>